<evidence type="ECO:0000313" key="3">
    <source>
        <dbReference type="Proteomes" id="UP000578077"/>
    </source>
</evidence>
<keyword evidence="3" id="KW-1185">Reference proteome</keyword>
<gene>
    <name evidence="2" type="ORF">HNR25_002509</name>
</gene>
<comment type="caution">
    <text evidence="2">The sequence shown here is derived from an EMBL/GenBank/DDBJ whole genome shotgun (WGS) entry which is preliminary data.</text>
</comment>
<accession>A0A841ECP7</accession>
<protein>
    <submittedName>
        <fullName evidence="2">Flp pilus assembly protein TadB</fullName>
    </submittedName>
</protein>
<name>A0A841ECP7_9ACTN</name>
<evidence type="ECO:0000313" key="2">
    <source>
        <dbReference type="EMBL" id="MBB5998758.1"/>
    </source>
</evidence>
<feature type="transmembrane region" description="Helical" evidence="1">
    <location>
        <begin position="267"/>
        <end position="288"/>
    </location>
</feature>
<organism evidence="2 3">
    <name type="scientific">Streptomonospora salina</name>
    <dbReference type="NCBI Taxonomy" id="104205"/>
    <lineage>
        <taxon>Bacteria</taxon>
        <taxon>Bacillati</taxon>
        <taxon>Actinomycetota</taxon>
        <taxon>Actinomycetes</taxon>
        <taxon>Streptosporangiales</taxon>
        <taxon>Nocardiopsidaceae</taxon>
        <taxon>Streptomonospora</taxon>
    </lineage>
</organism>
<feature type="transmembrane region" description="Helical" evidence="1">
    <location>
        <begin position="118"/>
        <end position="136"/>
    </location>
</feature>
<dbReference type="PANTHER" id="PTHR35007">
    <property type="entry name" value="INTEGRAL MEMBRANE PROTEIN-RELATED"/>
    <property type="match status" value="1"/>
</dbReference>
<dbReference type="PANTHER" id="PTHR35007:SF1">
    <property type="entry name" value="PILUS ASSEMBLY PROTEIN"/>
    <property type="match status" value="1"/>
</dbReference>
<evidence type="ECO:0000256" key="1">
    <source>
        <dbReference type="SAM" id="Phobius"/>
    </source>
</evidence>
<feature type="transmembrane region" description="Helical" evidence="1">
    <location>
        <begin position="92"/>
        <end position="112"/>
    </location>
</feature>
<keyword evidence="1" id="KW-0812">Transmembrane</keyword>
<keyword evidence="1" id="KW-1133">Transmembrane helix</keyword>
<feature type="transmembrane region" description="Helical" evidence="1">
    <location>
        <begin position="6"/>
        <end position="26"/>
    </location>
</feature>
<dbReference type="Proteomes" id="UP000578077">
    <property type="component" value="Unassembled WGS sequence"/>
</dbReference>
<dbReference type="AlphaFoldDB" id="A0A841ECP7"/>
<proteinExistence type="predicted"/>
<sequence>MSIAVYILVGAAAGLGFTFIIAGTMATTPSLRAAFTLANDDADDLTSERFGRRHVWARNTLRSLSESSLVRIPGQSLRMLELSRERFTAHKLLGAAAGACAPILVTGTAAVVGAPLPLALPAGLSLVAAGVGFLLPDASVRTRAQRAQDEFTQGMIAYLTLVALERRAGAGPHQALMEAAEVADSWVWRRIRNALDHAMLQRRPTWEGLRDLSRDVGVPELADCADIIATSAEGTAVADNLLARAKSLRVETLNAQRRAANEVSERLVVPVAVLGLCFVALLLFPVVMRLTTTV</sequence>
<dbReference type="RefSeq" id="WP_184635230.1">
    <property type="nucleotide sequence ID" value="NZ_BAABKT010000013.1"/>
</dbReference>
<keyword evidence="1" id="KW-0472">Membrane</keyword>
<reference evidence="2 3" key="1">
    <citation type="submission" date="2020-08" db="EMBL/GenBank/DDBJ databases">
        <title>Sequencing the genomes of 1000 actinobacteria strains.</title>
        <authorList>
            <person name="Klenk H.-P."/>
        </authorList>
    </citation>
    <scope>NUCLEOTIDE SEQUENCE [LARGE SCALE GENOMIC DNA]</scope>
    <source>
        <strain evidence="2 3">DSM 44593</strain>
    </source>
</reference>
<dbReference type="EMBL" id="JACHLY010000001">
    <property type="protein sequence ID" value="MBB5998758.1"/>
    <property type="molecule type" value="Genomic_DNA"/>
</dbReference>